<proteinExistence type="predicted"/>
<protein>
    <submittedName>
        <fullName evidence="1">Uncharacterized protein</fullName>
    </submittedName>
</protein>
<accession>A0ABD1NJX1</accession>
<evidence type="ECO:0000313" key="2">
    <source>
        <dbReference type="Proteomes" id="UP001603857"/>
    </source>
</evidence>
<organism evidence="1 2">
    <name type="scientific">Flemingia macrophylla</name>
    <dbReference type="NCBI Taxonomy" id="520843"/>
    <lineage>
        <taxon>Eukaryota</taxon>
        <taxon>Viridiplantae</taxon>
        <taxon>Streptophyta</taxon>
        <taxon>Embryophyta</taxon>
        <taxon>Tracheophyta</taxon>
        <taxon>Spermatophyta</taxon>
        <taxon>Magnoliopsida</taxon>
        <taxon>eudicotyledons</taxon>
        <taxon>Gunneridae</taxon>
        <taxon>Pentapetalae</taxon>
        <taxon>rosids</taxon>
        <taxon>fabids</taxon>
        <taxon>Fabales</taxon>
        <taxon>Fabaceae</taxon>
        <taxon>Papilionoideae</taxon>
        <taxon>50 kb inversion clade</taxon>
        <taxon>NPAAA clade</taxon>
        <taxon>indigoferoid/millettioid clade</taxon>
        <taxon>Phaseoleae</taxon>
        <taxon>Flemingia</taxon>
    </lineage>
</organism>
<dbReference type="Proteomes" id="UP001603857">
    <property type="component" value="Unassembled WGS sequence"/>
</dbReference>
<reference evidence="1 2" key="1">
    <citation type="submission" date="2024-08" db="EMBL/GenBank/DDBJ databases">
        <title>Insights into the chromosomal genome structure of Flemingia macrophylla.</title>
        <authorList>
            <person name="Ding Y."/>
            <person name="Zhao Y."/>
            <person name="Bi W."/>
            <person name="Wu M."/>
            <person name="Zhao G."/>
            <person name="Gong Y."/>
            <person name="Li W."/>
            <person name="Zhang P."/>
        </authorList>
    </citation>
    <scope>NUCLEOTIDE SEQUENCE [LARGE SCALE GENOMIC DNA]</scope>
    <source>
        <strain evidence="1">DYQJB</strain>
        <tissue evidence="1">Leaf</tissue>
    </source>
</reference>
<evidence type="ECO:0000313" key="1">
    <source>
        <dbReference type="EMBL" id="KAL2348429.1"/>
    </source>
</evidence>
<dbReference type="EMBL" id="JBGMDY010000001">
    <property type="protein sequence ID" value="KAL2348429.1"/>
    <property type="molecule type" value="Genomic_DNA"/>
</dbReference>
<dbReference type="AlphaFoldDB" id="A0ABD1NJX1"/>
<keyword evidence="2" id="KW-1185">Reference proteome</keyword>
<comment type="caution">
    <text evidence="1">The sequence shown here is derived from an EMBL/GenBank/DDBJ whole genome shotgun (WGS) entry which is preliminary data.</text>
</comment>
<sequence>MMAPQGQELVLWRQLSGSTGALAVDPSASAPMDEDIVAPQHYNQCPNGGMKLSSSALAPKAVARKDRLGAPTPNIITPTPNVVAPTATRGEGWHPSARSPLLPISSHFQGILGGLWKTSDTPISRTFKTLYFLGDFREFSAQDLTV</sequence>
<name>A0ABD1NJX1_9FABA</name>
<gene>
    <name evidence="1" type="ORF">Fmac_002429</name>
</gene>